<evidence type="ECO:0000259" key="2">
    <source>
        <dbReference type="Pfam" id="PF05168"/>
    </source>
</evidence>
<dbReference type="PANTHER" id="PTHR36565">
    <property type="entry name" value="UPF0332 PROTEIN TM_1000"/>
    <property type="match status" value="1"/>
</dbReference>
<gene>
    <name evidence="3" type="ORF">COY52_12530</name>
</gene>
<evidence type="ECO:0000256" key="1">
    <source>
        <dbReference type="ARBA" id="ARBA00038248"/>
    </source>
</evidence>
<name>A0A2M7S4I9_9BACT</name>
<comment type="caution">
    <text evidence="3">The sequence shown here is derived from an EMBL/GenBank/DDBJ whole genome shotgun (WGS) entry which is preliminary data.</text>
</comment>
<evidence type="ECO:0000313" key="3">
    <source>
        <dbReference type="EMBL" id="PIZ14470.1"/>
    </source>
</evidence>
<dbReference type="Gene3D" id="1.20.120.330">
    <property type="entry name" value="Nucleotidyltransferases domain 2"/>
    <property type="match status" value="1"/>
</dbReference>
<dbReference type="Pfam" id="PF05168">
    <property type="entry name" value="HEPN"/>
    <property type="match status" value="1"/>
</dbReference>
<dbReference type="EMBL" id="PFMR01000349">
    <property type="protein sequence ID" value="PIZ14470.1"/>
    <property type="molecule type" value="Genomic_DNA"/>
</dbReference>
<dbReference type="PANTHER" id="PTHR36565:SF1">
    <property type="entry name" value="UPF0332 PROTEIN TM_1000"/>
    <property type="match status" value="1"/>
</dbReference>
<accession>A0A2M7S4I9</accession>
<dbReference type="InterPro" id="IPR052226">
    <property type="entry name" value="UPF0332_toxin"/>
</dbReference>
<protein>
    <submittedName>
        <fullName evidence="3">HEPN domain-containing protein</fullName>
    </submittedName>
</protein>
<dbReference type="Proteomes" id="UP000229307">
    <property type="component" value="Unassembled WGS sequence"/>
</dbReference>
<dbReference type="AlphaFoldDB" id="A0A2M7S4I9"/>
<dbReference type="InterPro" id="IPR007842">
    <property type="entry name" value="HEPN_dom"/>
</dbReference>
<evidence type="ECO:0000313" key="4">
    <source>
        <dbReference type="Proteomes" id="UP000229307"/>
    </source>
</evidence>
<feature type="domain" description="HEPN" evidence="2">
    <location>
        <begin position="28"/>
        <end position="141"/>
    </location>
</feature>
<sequence>MVSSFGTDQERRSRGMTKKDLRKYLDLRLRLAEDKIESARILLDNEKFRDSVSRSYYAMFYAARALLLSKGEDATSHKGVKILFGKHFVKGKIIDKSYGRMLAVVQKARTDADYEEDLEVTREDAGEALSAAARFVNKIKELLK</sequence>
<proteinExistence type="inferred from homology"/>
<comment type="similarity">
    <text evidence="1">Belongs to the UPF0332 family.</text>
</comment>
<organism evidence="3 4">
    <name type="scientific">Candidatus Desantisbacteria bacterium CG_4_10_14_0_8_um_filter_48_22</name>
    <dbReference type="NCBI Taxonomy" id="1974543"/>
    <lineage>
        <taxon>Bacteria</taxon>
        <taxon>Candidatus Desantisiibacteriota</taxon>
    </lineage>
</organism>
<reference evidence="4" key="1">
    <citation type="submission" date="2017-09" db="EMBL/GenBank/DDBJ databases">
        <title>Depth-based differentiation of microbial function through sediment-hosted aquifers and enrichment of novel symbionts in the deep terrestrial subsurface.</title>
        <authorList>
            <person name="Probst A.J."/>
            <person name="Ladd B."/>
            <person name="Jarett J.K."/>
            <person name="Geller-Mcgrath D.E."/>
            <person name="Sieber C.M.K."/>
            <person name="Emerson J.B."/>
            <person name="Anantharaman K."/>
            <person name="Thomas B.C."/>
            <person name="Malmstrom R."/>
            <person name="Stieglmeier M."/>
            <person name="Klingl A."/>
            <person name="Woyke T."/>
            <person name="Ryan C.M."/>
            <person name="Banfield J.F."/>
        </authorList>
    </citation>
    <scope>NUCLEOTIDE SEQUENCE [LARGE SCALE GENOMIC DNA]</scope>
</reference>